<dbReference type="AlphaFoldDB" id="A0A7W7BMZ1"/>
<dbReference type="EMBL" id="JACHMD010000001">
    <property type="protein sequence ID" value="MBB4665622.1"/>
    <property type="molecule type" value="Genomic_DNA"/>
</dbReference>
<comment type="caution">
    <text evidence="2">The sequence shown here is derived from an EMBL/GenBank/DDBJ whole genome shotgun (WGS) entry which is preliminary data.</text>
</comment>
<name>A0A7W7BMZ1_9MICO</name>
<accession>A0A7W7BMZ1</accession>
<keyword evidence="3" id="KW-1185">Reference proteome</keyword>
<reference evidence="2 3" key="1">
    <citation type="submission" date="2020-08" db="EMBL/GenBank/DDBJ databases">
        <title>Sequencing the genomes of 1000 actinobacteria strains.</title>
        <authorList>
            <person name="Klenk H.-P."/>
        </authorList>
    </citation>
    <scope>NUCLEOTIDE SEQUENCE [LARGE SCALE GENOMIC DNA]</scope>
    <source>
        <strain evidence="2 3">DSM 24947</strain>
    </source>
</reference>
<gene>
    <name evidence="2" type="ORF">BKA24_000331</name>
</gene>
<protein>
    <recommendedName>
        <fullName evidence="4">Dihydrodiol dehydrogenase</fullName>
    </recommendedName>
</protein>
<evidence type="ECO:0000313" key="3">
    <source>
        <dbReference type="Proteomes" id="UP000573729"/>
    </source>
</evidence>
<sequence>MTLEWEGADVDRAAAIAAAEERARLVARTVGEPLTIANEFSEITVSRVETRNGTRLLIDSPKSGQWIALDPLELEALTWQTVQTFSAMIGSPYAPVFPDPDPSSTRNDHGHGEG</sequence>
<feature type="region of interest" description="Disordered" evidence="1">
    <location>
        <begin position="93"/>
        <end position="114"/>
    </location>
</feature>
<proteinExistence type="predicted"/>
<organism evidence="2 3">
    <name type="scientific">Microbacterium marinum</name>
    <dbReference type="NCBI Taxonomy" id="421115"/>
    <lineage>
        <taxon>Bacteria</taxon>
        <taxon>Bacillati</taxon>
        <taxon>Actinomycetota</taxon>
        <taxon>Actinomycetes</taxon>
        <taxon>Micrococcales</taxon>
        <taxon>Microbacteriaceae</taxon>
        <taxon>Microbacterium</taxon>
    </lineage>
</organism>
<dbReference type="Proteomes" id="UP000573729">
    <property type="component" value="Unassembled WGS sequence"/>
</dbReference>
<evidence type="ECO:0000256" key="1">
    <source>
        <dbReference type="SAM" id="MobiDB-lite"/>
    </source>
</evidence>
<evidence type="ECO:0000313" key="2">
    <source>
        <dbReference type="EMBL" id="MBB4665622.1"/>
    </source>
</evidence>
<evidence type="ECO:0008006" key="4">
    <source>
        <dbReference type="Google" id="ProtNLM"/>
    </source>
</evidence>
<dbReference type="RefSeq" id="WP_085603657.1">
    <property type="nucleotide sequence ID" value="NZ_JACHMD010000001.1"/>
</dbReference>